<dbReference type="AlphaFoldDB" id="A0A9D7S6N8"/>
<feature type="domain" description="BACON" evidence="1">
    <location>
        <begin position="22"/>
        <end position="64"/>
    </location>
</feature>
<evidence type="ECO:0000313" key="2">
    <source>
        <dbReference type="EMBL" id="MBK9715956.1"/>
    </source>
</evidence>
<dbReference type="Proteomes" id="UP000808349">
    <property type="component" value="Unassembled WGS sequence"/>
</dbReference>
<gene>
    <name evidence="2" type="ORF">IPO85_00205</name>
</gene>
<organism evidence="2 3">
    <name type="scientific">Candidatus Defluviibacterium haderslevense</name>
    <dbReference type="NCBI Taxonomy" id="2981993"/>
    <lineage>
        <taxon>Bacteria</taxon>
        <taxon>Pseudomonadati</taxon>
        <taxon>Bacteroidota</taxon>
        <taxon>Saprospiria</taxon>
        <taxon>Saprospirales</taxon>
        <taxon>Saprospiraceae</taxon>
        <taxon>Candidatus Defluviibacterium</taxon>
    </lineage>
</organism>
<dbReference type="EMBL" id="JADKFW010000002">
    <property type="protein sequence ID" value="MBK9715956.1"/>
    <property type="molecule type" value="Genomic_DNA"/>
</dbReference>
<sequence>MTAQQPGSWYLLKEQGVPKILPISSNGSHTYDVEVQANPLTNLREVNLLFTCNNNTQSINISQAGQINNPPQSPCWPTPVVTDKRHIVIIPFDVQIDINGSTSLNFGDWIGFFYKDGNTEYCAGQGEWKGVDLPITLFGDDNLSNGKNGFLENEKFIIKICRVGTTQPIDVTGIFLIREMEDTLKKIYSKPMDSVELSA</sequence>
<comment type="caution">
    <text evidence="2">The sequence shown here is derived from an EMBL/GenBank/DDBJ whole genome shotgun (WGS) entry which is preliminary data.</text>
</comment>
<accession>A0A9D7S6N8</accession>
<dbReference type="Pfam" id="PF13004">
    <property type="entry name" value="BACON"/>
    <property type="match status" value="1"/>
</dbReference>
<proteinExistence type="predicted"/>
<evidence type="ECO:0000313" key="3">
    <source>
        <dbReference type="Proteomes" id="UP000808349"/>
    </source>
</evidence>
<reference evidence="2 3" key="1">
    <citation type="submission" date="2020-10" db="EMBL/GenBank/DDBJ databases">
        <title>Connecting structure to function with the recovery of over 1000 high-quality activated sludge metagenome-assembled genomes encoding full-length rRNA genes using long-read sequencing.</title>
        <authorList>
            <person name="Singleton C.M."/>
            <person name="Petriglieri F."/>
            <person name="Kristensen J.M."/>
            <person name="Kirkegaard R.H."/>
            <person name="Michaelsen T.Y."/>
            <person name="Andersen M.H."/>
            <person name="Karst S.M."/>
            <person name="Dueholm M.S."/>
            <person name="Nielsen P.H."/>
            <person name="Albertsen M."/>
        </authorList>
    </citation>
    <scope>NUCLEOTIDE SEQUENCE [LARGE SCALE GENOMIC DNA]</scope>
    <source>
        <strain evidence="2">Ribe_18-Q3-R11-54_BAT3C.373</strain>
    </source>
</reference>
<evidence type="ECO:0000259" key="1">
    <source>
        <dbReference type="Pfam" id="PF13004"/>
    </source>
</evidence>
<name>A0A9D7S6N8_9BACT</name>
<protein>
    <submittedName>
        <fullName evidence="2">BACON domain-containing protein</fullName>
    </submittedName>
</protein>
<dbReference type="InterPro" id="IPR024361">
    <property type="entry name" value="BACON"/>
</dbReference>